<dbReference type="InterPro" id="IPR000073">
    <property type="entry name" value="AB_hydrolase_1"/>
</dbReference>
<reference evidence="3" key="2">
    <citation type="submission" date="2010-04" db="EMBL/GenBank/DDBJ databases">
        <authorList>
            <person name="Buell R."/>
            <person name="Hamilton J."/>
            <person name="Hostetler J."/>
        </authorList>
    </citation>
    <scope>NUCLEOTIDE SEQUENCE [LARGE SCALE GENOMIC DNA]</scope>
    <source>
        <strain evidence="3">DAOM:BR144</strain>
    </source>
</reference>
<sequence>MVHSNSSVPMVSARGLSTQHQLDALNSAPKYFSKDQLRTANVSTGITIEYTLHGTSFVSDNGAEPSSEDRVVLIMGFLQPKESWAAVIDLLLEKYKNQSADKKKNVKILAFDNRGVGGSSAPWWRYTTSQMAQDALALMDAVGWESANIVGISMGGMISLELASIAPERVKSLSLMVTTRGKYTSDPRAATLMRKSTFSSDPVEAVTNLIEMLYPLDAIREGRMAETNASVYDTVFKYHMEKRAERVKPSIFGILGQLLAIRTHFVSDERLAGIKMSGFPVLLIGSMKDILIPPIESIILKERMDADHVHTLFFDNGGHGVTIQYIEEVSDGLVKTFQRSNL</sequence>
<dbReference type="InterPro" id="IPR029058">
    <property type="entry name" value="AB_hydrolase_fold"/>
</dbReference>
<evidence type="ECO:0000259" key="1">
    <source>
        <dbReference type="Pfam" id="PF00561"/>
    </source>
</evidence>
<dbReference type="InParanoid" id="K3W7C2"/>
<dbReference type="Proteomes" id="UP000019132">
    <property type="component" value="Unassembled WGS sequence"/>
</dbReference>
<dbReference type="OMA" id="ACKMAAM"/>
<reference evidence="2" key="3">
    <citation type="submission" date="2015-02" db="UniProtKB">
        <authorList>
            <consortium name="EnsemblProtists"/>
        </authorList>
    </citation>
    <scope>IDENTIFICATION</scope>
    <source>
        <strain evidence="2">DAOM BR144</strain>
    </source>
</reference>
<dbReference type="eggNOG" id="KOG4178">
    <property type="taxonomic scope" value="Eukaryota"/>
</dbReference>
<dbReference type="AlphaFoldDB" id="K3W7C2"/>
<dbReference type="EMBL" id="GL376620">
    <property type="status" value="NOT_ANNOTATED_CDS"/>
    <property type="molecule type" value="Genomic_DNA"/>
</dbReference>
<dbReference type="SUPFAM" id="SSF53474">
    <property type="entry name" value="alpha/beta-Hydrolases"/>
    <property type="match status" value="1"/>
</dbReference>
<dbReference type="HOGENOM" id="CLU_020336_20_0_1"/>
<dbReference type="PANTHER" id="PTHR43433">
    <property type="entry name" value="HYDROLASE, ALPHA/BETA FOLD FAMILY PROTEIN"/>
    <property type="match status" value="1"/>
</dbReference>
<evidence type="ECO:0000313" key="2">
    <source>
        <dbReference type="EnsemblProtists" id="PYU1_T000863"/>
    </source>
</evidence>
<dbReference type="PANTHER" id="PTHR43433:SF5">
    <property type="entry name" value="AB HYDROLASE-1 DOMAIN-CONTAINING PROTEIN"/>
    <property type="match status" value="1"/>
</dbReference>
<evidence type="ECO:0000313" key="3">
    <source>
        <dbReference type="Proteomes" id="UP000019132"/>
    </source>
</evidence>
<dbReference type="PRINTS" id="PR00111">
    <property type="entry name" value="ABHYDROLASE"/>
</dbReference>
<protein>
    <recommendedName>
        <fullName evidence="1">AB hydrolase-1 domain-containing protein</fullName>
    </recommendedName>
</protein>
<reference evidence="3" key="1">
    <citation type="journal article" date="2010" name="Genome Biol.">
        <title>Genome sequence of the necrotrophic plant pathogen Pythium ultimum reveals original pathogenicity mechanisms and effector repertoire.</title>
        <authorList>
            <person name="Levesque C.A."/>
            <person name="Brouwer H."/>
            <person name="Cano L."/>
            <person name="Hamilton J.P."/>
            <person name="Holt C."/>
            <person name="Huitema E."/>
            <person name="Raffaele S."/>
            <person name="Robideau G.P."/>
            <person name="Thines M."/>
            <person name="Win J."/>
            <person name="Zerillo M.M."/>
            <person name="Beakes G.W."/>
            <person name="Boore J.L."/>
            <person name="Busam D."/>
            <person name="Dumas B."/>
            <person name="Ferriera S."/>
            <person name="Fuerstenberg S.I."/>
            <person name="Gachon C.M."/>
            <person name="Gaulin E."/>
            <person name="Govers F."/>
            <person name="Grenville-Briggs L."/>
            <person name="Horner N."/>
            <person name="Hostetler J."/>
            <person name="Jiang R.H."/>
            <person name="Johnson J."/>
            <person name="Krajaejun T."/>
            <person name="Lin H."/>
            <person name="Meijer H.J."/>
            <person name="Moore B."/>
            <person name="Morris P."/>
            <person name="Phuntmart V."/>
            <person name="Puiu D."/>
            <person name="Shetty J."/>
            <person name="Stajich J.E."/>
            <person name="Tripathy S."/>
            <person name="Wawra S."/>
            <person name="van West P."/>
            <person name="Whitty B.R."/>
            <person name="Coutinho P.M."/>
            <person name="Henrissat B."/>
            <person name="Martin F."/>
            <person name="Thomas P.D."/>
            <person name="Tyler B.M."/>
            <person name="De Vries R.P."/>
            <person name="Kamoun S."/>
            <person name="Yandell M."/>
            <person name="Tisserat N."/>
            <person name="Buell C.R."/>
        </authorList>
    </citation>
    <scope>NUCLEOTIDE SEQUENCE</scope>
    <source>
        <strain evidence="3">DAOM:BR144</strain>
    </source>
</reference>
<dbReference type="VEuPathDB" id="FungiDB:PYU1_G000863"/>
<name>K3W7C2_GLOUD</name>
<keyword evidence="3" id="KW-1185">Reference proteome</keyword>
<proteinExistence type="predicted"/>
<dbReference type="STRING" id="431595.K3W7C2"/>
<dbReference type="Pfam" id="PF00561">
    <property type="entry name" value="Abhydrolase_1"/>
    <property type="match status" value="1"/>
</dbReference>
<dbReference type="Gene3D" id="3.40.50.1820">
    <property type="entry name" value="alpha/beta hydrolase"/>
    <property type="match status" value="1"/>
</dbReference>
<dbReference type="InterPro" id="IPR050471">
    <property type="entry name" value="AB_hydrolase"/>
</dbReference>
<accession>K3W7C2</accession>
<feature type="domain" description="AB hydrolase-1" evidence="1">
    <location>
        <begin position="70"/>
        <end position="320"/>
    </location>
</feature>
<organism evidence="2 3">
    <name type="scientific">Globisporangium ultimum (strain ATCC 200006 / CBS 805.95 / DAOM BR144)</name>
    <name type="common">Pythium ultimum</name>
    <dbReference type="NCBI Taxonomy" id="431595"/>
    <lineage>
        <taxon>Eukaryota</taxon>
        <taxon>Sar</taxon>
        <taxon>Stramenopiles</taxon>
        <taxon>Oomycota</taxon>
        <taxon>Peronosporomycetes</taxon>
        <taxon>Pythiales</taxon>
        <taxon>Pythiaceae</taxon>
        <taxon>Globisporangium</taxon>
    </lineage>
</organism>
<dbReference type="EnsemblProtists" id="PYU1_T000863">
    <property type="protein sequence ID" value="PYU1_T000863"/>
    <property type="gene ID" value="PYU1_G000863"/>
</dbReference>